<reference evidence="3" key="1">
    <citation type="submission" date="2020-05" db="EMBL/GenBank/DDBJ databases">
        <authorList>
            <person name="Zhu T."/>
            <person name="Keshari N."/>
            <person name="Lu X."/>
        </authorList>
    </citation>
    <scope>NUCLEOTIDE SEQUENCE</scope>
    <source>
        <strain evidence="3">NK1-12</strain>
    </source>
</reference>
<dbReference type="Gene3D" id="2.40.50.180">
    <property type="entry name" value="CheA-289, Domain 4"/>
    <property type="match status" value="1"/>
</dbReference>
<dbReference type="InterPro" id="IPR002545">
    <property type="entry name" value="CheW-lke_dom"/>
</dbReference>
<dbReference type="PANTHER" id="PTHR22617">
    <property type="entry name" value="CHEMOTAXIS SENSOR HISTIDINE KINASE-RELATED"/>
    <property type="match status" value="1"/>
</dbReference>
<dbReference type="Pfam" id="PF01584">
    <property type="entry name" value="CheW"/>
    <property type="match status" value="1"/>
</dbReference>
<dbReference type="SMART" id="SM00260">
    <property type="entry name" value="CheW"/>
    <property type="match status" value="1"/>
</dbReference>
<dbReference type="PROSITE" id="PS50851">
    <property type="entry name" value="CHEW"/>
    <property type="match status" value="1"/>
</dbReference>
<sequence length="186" mass="20583">MSEFSPLSSPHRSDSRGSTVDSPTGHSAEQFLQLRLAATTRVLLPIQQLIEVLTVSEGQIIPIPHMPAWVMGVYNWRGEILWMIDLGHLCGLAPWYQQSVSRSMHSAVVLNITEHSTTAPARSNILGLVVSQVEDIEWCQLDAIQALSQTPISPELAQLAAGYWQRTENDSFVILDGKAILDQMPQ</sequence>
<evidence type="ECO:0000256" key="1">
    <source>
        <dbReference type="SAM" id="MobiDB-lite"/>
    </source>
</evidence>
<evidence type="ECO:0000259" key="2">
    <source>
        <dbReference type="PROSITE" id="PS50851"/>
    </source>
</evidence>
<dbReference type="GO" id="GO:0005829">
    <property type="term" value="C:cytosol"/>
    <property type="evidence" value="ECO:0007669"/>
    <property type="project" value="TreeGrafter"/>
</dbReference>
<proteinExistence type="predicted"/>
<dbReference type="RefSeq" id="WP_316435808.1">
    <property type="nucleotide sequence ID" value="NZ_CP053587.1"/>
</dbReference>
<dbReference type="InterPro" id="IPR039315">
    <property type="entry name" value="CheW"/>
</dbReference>
<dbReference type="SUPFAM" id="SSF50341">
    <property type="entry name" value="CheW-like"/>
    <property type="match status" value="1"/>
</dbReference>
<dbReference type="EMBL" id="CP053587">
    <property type="protein sequence ID" value="WNZ27493.1"/>
    <property type="molecule type" value="Genomic_DNA"/>
</dbReference>
<dbReference type="GO" id="GO:0006935">
    <property type="term" value="P:chemotaxis"/>
    <property type="evidence" value="ECO:0007669"/>
    <property type="project" value="InterPro"/>
</dbReference>
<dbReference type="InterPro" id="IPR036061">
    <property type="entry name" value="CheW-like_dom_sf"/>
</dbReference>
<gene>
    <name evidence="3" type="ORF">HJG54_31955</name>
</gene>
<evidence type="ECO:0000313" key="3">
    <source>
        <dbReference type="EMBL" id="WNZ27493.1"/>
    </source>
</evidence>
<name>A0AA96WL51_9CYAN</name>
<feature type="region of interest" description="Disordered" evidence="1">
    <location>
        <begin position="1"/>
        <end position="24"/>
    </location>
</feature>
<feature type="domain" description="CheW-like" evidence="2">
    <location>
        <begin position="28"/>
        <end position="186"/>
    </location>
</feature>
<dbReference type="AlphaFoldDB" id="A0AA96WL51"/>
<dbReference type="GO" id="GO:0007165">
    <property type="term" value="P:signal transduction"/>
    <property type="evidence" value="ECO:0007669"/>
    <property type="project" value="InterPro"/>
</dbReference>
<dbReference type="PANTHER" id="PTHR22617:SF23">
    <property type="entry name" value="CHEMOTAXIS PROTEIN CHEW"/>
    <property type="match status" value="1"/>
</dbReference>
<accession>A0AA96WL51</accession>
<protein>
    <submittedName>
        <fullName evidence="3">Chemotaxis protein CheW</fullName>
    </submittedName>
</protein>
<organism evidence="3">
    <name type="scientific">Leptolyngbya sp. NK1-12</name>
    <dbReference type="NCBI Taxonomy" id="2547451"/>
    <lineage>
        <taxon>Bacteria</taxon>
        <taxon>Bacillati</taxon>
        <taxon>Cyanobacteriota</taxon>
        <taxon>Cyanophyceae</taxon>
        <taxon>Leptolyngbyales</taxon>
        <taxon>Leptolyngbyaceae</taxon>
        <taxon>Leptolyngbya group</taxon>
        <taxon>Leptolyngbya</taxon>
    </lineage>
</organism>